<protein>
    <submittedName>
        <fullName evidence="2">Alpha/beta hydrolase family protein</fullName>
    </submittedName>
</protein>
<dbReference type="GO" id="GO:0016787">
    <property type="term" value="F:hydrolase activity"/>
    <property type="evidence" value="ECO:0007669"/>
    <property type="project" value="UniProtKB-KW"/>
</dbReference>
<dbReference type="SUPFAM" id="SSF53474">
    <property type="entry name" value="alpha/beta-Hydrolases"/>
    <property type="match status" value="1"/>
</dbReference>
<evidence type="ECO:0000313" key="3">
    <source>
        <dbReference type="Proteomes" id="UP000220836"/>
    </source>
</evidence>
<feature type="domain" description="AB hydrolase-1" evidence="1">
    <location>
        <begin position="1"/>
        <end position="110"/>
    </location>
</feature>
<dbReference type="InterPro" id="IPR029058">
    <property type="entry name" value="AB_hydrolase_fold"/>
</dbReference>
<sequence>MLHGLARSGNSFVILGRLMEGEGYDVVIVDYPSTEAPVQELVEAVPVAVEQCGDQTVHFVTHSMGGILLRFWLKDHTPENLGRVVMLAPPNQGSELVDELSEWQLFEWINGPAGLQLGTGSDSFVKSLPPVDFELGVIAGTTSLNPAYSAFLPGDNDGKVTVESTKVAGMAAHLELPVSHTFIMQDPMTMAQVDLFLREGRFDPDLDWTDLVTVDMLSCLLGWCSEDEDEH</sequence>
<dbReference type="RefSeq" id="WP_245910772.1">
    <property type="nucleotide sequence ID" value="NZ_FXYH01000005.1"/>
</dbReference>
<dbReference type="Pfam" id="PF00561">
    <property type="entry name" value="Abhydrolase_1"/>
    <property type="match status" value="1"/>
</dbReference>
<dbReference type="EMBL" id="FXYH01000005">
    <property type="protein sequence ID" value="SMX39805.1"/>
    <property type="molecule type" value="Genomic_DNA"/>
</dbReference>
<evidence type="ECO:0000259" key="1">
    <source>
        <dbReference type="Pfam" id="PF00561"/>
    </source>
</evidence>
<name>A0A238KAG6_9RHOB</name>
<keyword evidence="3" id="KW-1185">Reference proteome</keyword>
<dbReference type="AlphaFoldDB" id="A0A238KAG6"/>
<dbReference type="PANTHER" id="PTHR37946:SF1">
    <property type="entry name" value="SLL1969 PROTEIN"/>
    <property type="match status" value="1"/>
</dbReference>
<dbReference type="Proteomes" id="UP000220836">
    <property type="component" value="Unassembled WGS sequence"/>
</dbReference>
<organism evidence="2 3">
    <name type="scientific">Pelagimonas varians</name>
    <dbReference type="NCBI Taxonomy" id="696760"/>
    <lineage>
        <taxon>Bacteria</taxon>
        <taxon>Pseudomonadati</taxon>
        <taxon>Pseudomonadota</taxon>
        <taxon>Alphaproteobacteria</taxon>
        <taxon>Rhodobacterales</taxon>
        <taxon>Roseobacteraceae</taxon>
        <taxon>Pelagimonas</taxon>
    </lineage>
</organism>
<gene>
    <name evidence="2" type="ORF">PEV8663_01884</name>
</gene>
<proteinExistence type="predicted"/>
<reference evidence="2 3" key="1">
    <citation type="submission" date="2017-05" db="EMBL/GenBank/DDBJ databases">
        <authorList>
            <person name="Song R."/>
            <person name="Chenine A.L."/>
            <person name="Ruprecht R.M."/>
        </authorList>
    </citation>
    <scope>NUCLEOTIDE SEQUENCE [LARGE SCALE GENOMIC DNA]</scope>
    <source>
        <strain evidence="2 3">CECT 8663</strain>
    </source>
</reference>
<evidence type="ECO:0000313" key="2">
    <source>
        <dbReference type="EMBL" id="SMX39805.1"/>
    </source>
</evidence>
<keyword evidence="2" id="KW-0378">Hydrolase</keyword>
<dbReference type="InterPro" id="IPR000073">
    <property type="entry name" value="AB_hydrolase_1"/>
</dbReference>
<dbReference type="PANTHER" id="PTHR37946">
    <property type="entry name" value="SLL1969 PROTEIN"/>
    <property type="match status" value="1"/>
</dbReference>
<accession>A0A238KAG6</accession>
<dbReference type="Gene3D" id="3.40.50.1820">
    <property type="entry name" value="alpha/beta hydrolase"/>
    <property type="match status" value="1"/>
</dbReference>